<dbReference type="GO" id="GO:0004493">
    <property type="term" value="F:methylmalonyl-CoA epimerase activity"/>
    <property type="evidence" value="ECO:0007669"/>
    <property type="project" value="UniProtKB-EC"/>
</dbReference>
<comment type="similarity">
    <text evidence="1">Belongs to the methylmalonyl-CoA epimerase family.</text>
</comment>
<keyword evidence="2" id="KW-0479">Metal-binding</keyword>
<keyword evidence="4" id="KW-0413">Isomerase</keyword>
<feature type="domain" description="VOC" evidence="3">
    <location>
        <begin position="2"/>
        <end position="129"/>
    </location>
</feature>
<dbReference type="PANTHER" id="PTHR43048">
    <property type="entry name" value="METHYLMALONYL-COA EPIMERASE"/>
    <property type="match status" value="1"/>
</dbReference>
<sequence>MKIDHVGIAVRSIDDSLTFYRDILGLEFEGIEVLEDRGLKTAFLKTGESEIELLEPISEDSTIYKFLEKKGEGIHHLALEVDDVEEKIESMEQKGANFIGEASIGAGGKKIIFIHPKSTSGVLMELCQHTD</sequence>
<dbReference type="Gene3D" id="3.10.180.10">
    <property type="entry name" value="2,3-Dihydroxybiphenyl 1,2-Dioxygenase, domain 1"/>
    <property type="match status" value="1"/>
</dbReference>
<dbReference type="GO" id="GO:0046491">
    <property type="term" value="P:L-methylmalonyl-CoA metabolic process"/>
    <property type="evidence" value="ECO:0007669"/>
    <property type="project" value="TreeGrafter"/>
</dbReference>
<dbReference type="EMBL" id="JX684099">
    <property type="protein sequence ID" value="AGF93574.1"/>
    <property type="molecule type" value="Genomic_DNA"/>
</dbReference>
<dbReference type="InterPro" id="IPR037523">
    <property type="entry name" value="VOC_core"/>
</dbReference>
<dbReference type="GO" id="GO:0004462">
    <property type="term" value="F:lactoylglutathione lyase activity"/>
    <property type="evidence" value="ECO:0007669"/>
    <property type="project" value="InterPro"/>
</dbReference>
<dbReference type="InterPro" id="IPR017515">
    <property type="entry name" value="MeMalonyl-CoA_epimerase"/>
</dbReference>
<dbReference type="InterPro" id="IPR018146">
    <property type="entry name" value="Glyoxalase_1_CS"/>
</dbReference>
<gene>
    <name evidence="4" type="ORF">FLSS-13_0004</name>
</gene>
<proteinExistence type="inferred from homology"/>
<dbReference type="AlphaFoldDB" id="M1PWQ0"/>
<dbReference type="PROSITE" id="PS00934">
    <property type="entry name" value="GLYOXALASE_I_1"/>
    <property type="match status" value="1"/>
</dbReference>
<evidence type="ECO:0000313" key="4">
    <source>
        <dbReference type="EMBL" id="AGF93574.1"/>
    </source>
</evidence>
<dbReference type="SUPFAM" id="SSF54593">
    <property type="entry name" value="Glyoxalase/Bleomycin resistance protein/Dihydroxybiphenyl dioxygenase"/>
    <property type="match status" value="1"/>
</dbReference>
<dbReference type="CDD" id="cd07249">
    <property type="entry name" value="MMCE"/>
    <property type="match status" value="1"/>
</dbReference>
<organism evidence="4">
    <name type="scientific">uncultured organism</name>
    <dbReference type="NCBI Taxonomy" id="155900"/>
    <lineage>
        <taxon>unclassified sequences</taxon>
        <taxon>environmental samples</taxon>
    </lineage>
</organism>
<name>M1PWQ0_9ZZZZ</name>
<evidence type="ECO:0000259" key="3">
    <source>
        <dbReference type="PROSITE" id="PS51819"/>
    </source>
</evidence>
<accession>M1PWQ0</accession>
<dbReference type="PROSITE" id="PS51819">
    <property type="entry name" value="VOC"/>
    <property type="match status" value="1"/>
</dbReference>
<protein>
    <submittedName>
        <fullName evidence="4">Methylmalonyl-CoA epimerase</fullName>
        <ecNumber evidence="4">5.1.99.1</ecNumber>
    </submittedName>
</protein>
<evidence type="ECO:0000256" key="2">
    <source>
        <dbReference type="ARBA" id="ARBA00022723"/>
    </source>
</evidence>
<dbReference type="InterPro" id="IPR051785">
    <property type="entry name" value="MMCE/EMCE_epimerase"/>
</dbReference>
<dbReference type="PANTHER" id="PTHR43048:SF3">
    <property type="entry name" value="METHYLMALONYL-COA EPIMERASE, MITOCHONDRIAL"/>
    <property type="match status" value="1"/>
</dbReference>
<reference evidence="4" key="1">
    <citation type="journal article" date="2013" name="Syst. Appl. Microbiol.">
        <title>New insights into the archaeal diversity of a hypersaline microbial mat obtained by a metagenomic approach.</title>
        <authorList>
            <person name="Lopez-Lopez A."/>
            <person name="Richter M."/>
            <person name="Pena A."/>
            <person name="Tamames J."/>
            <person name="Rossello-Mora R."/>
        </authorList>
    </citation>
    <scope>NUCLEOTIDE SEQUENCE</scope>
</reference>
<dbReference type="InterPro" id="IPR029068">
    <property type="entry name" value="Glyas_Bleomycin-R_OHBP_Dase"/>
</dbReference>
<dbReference type="Pfam" id="PF13669">
    <property type="entry name" value="Glyoxalase_4"/>
    <property type="match status" value="1"/>
</dbReference>
<dbReference type="EC" id="5.1.99.1" evidence="4"/>
<dbReference type="GO" id="GO:0046872">
    <property type="term" value="F:metal ion binding"/>
    <property type="evidence" value="ECO:0007669"/>
    <property type="project" value="UniProtKB-KW"/>
</dbReference>
<evidence type="ECO:0000256" key="1">
    <source>
        <dbReference type="ARBA" id="ARBA00009308"/>
    </source>
</evidence>
<dbReference type="NCBIfam" id="TIGR03081">
    <property type="entry name" value="metmalonyl_epim"/>
    <property type="match status" value="1"/>
</dbReference>